<dbReference type="InterPro" id="IPR032692">
    <property type="entry name" value="YccS_N"/>
</dbReference>
<evidence type="ECO:0000313" key="10">
    <source>
        <dbReference type="EMBL" id="PWD82470.1"/>
    </source>
</evidence>
<evidence type="ECO:0000256" key="5">
    <source>
        <dbReference type="ARBA" id="ARBA00023136"/>
    </source>
</evidence>
<feature type="transmembrane region" description="Helical" evidence="7">
    <location>
        <begin position="139"/>
        <end position="164"/>
    </location>
</feature>
<accession>A0A2U2AIH7</accession>
<evidence type="ECO:0000313" key="11">
    <source>
        <dbReference type="Proteomes" id="UP000244948"/>
    </source>
</evidence>
<evidence type="ECO:0000256" key="7">
    <source>
        <dbReference type="SAM" id="Phobius"/>
    </source>
</evidence>
<keyword evidence="5 7" id="KW-0472">Membrane</keyword>
<feature type="transmembrane region" description="Helical" evidence="7">
    <location>
        <begin position="406"/>
        <end position="427"/>
    </location>
</feature>
<feature type="transmembrane region" description="Helical" evidence="7">
    <location>
        <begin position="500"/>
        <end position="523"/>
    </location>
</feature>
<keyword evidence="11" id="KW-1185">Reference proteome</keyword>
<feature type="transmembrane region" description="Helical" evidence="7">
    <location>
        <begin position="116"/>
        <end position="133"/>
    </location>
</feature>
<evidence type="ECO:0000259" key="9">
    <source>
        <dbReference type="Pfam" id="PF13515"/>
    </source>
</evidence>
<dbReference type="Proteomes" id="UP000244948">
    <property type="component" value="Unassembled WGS sequence"/>
</dbReference>
<dbReference type="GO" id="GO:0005886">
    <property type="term" value="C:plasma membrane"/>
    <property type="evidence" value="ECO:0007669"/>
    <property type="project" value="UniProtKB-SubCell"/>
</dbReference>
<dbReference type="InterPro" id="IPR010020">
    <property type="entry name" value="Integral_membrane_YCCS_YHJK"/>
</dbReference>
<dbReference type="PANTHER" id="PTHR30509">
    <property type="entry name" value="P-HYDROXYBENZOIC ACID EFFLUX PUMP SUBUNIT-RELATED"/>
    <property type="match status" value="1"/>
</dbReference>
<protein>
    <submittedName>
        <fullName evidence="10">TIGR01666 family membrane protein</fullName>
    </submittedName>
</protein>
<dbReference type="EMBL" id="QEWR01000004">
    <property type="protein sequence ID" value="PWD82470.1"/>
    <property type="molecule type" value="Genomic_DNA"/>
</dbReference>
<keyword evidence="3 7" id="KW-0812">Transmembrane</keyword>
<name>A0A2U2AIH7_9GAMM</name>
<evidence type="ECO:0000256" key="6">
    <source>
        <dbReference type="ARBA" id="ARBA00043993"/>
    </source>
</evidence>
<comment type="subcellular location">
    <subcellularLocation>
        <location evidence="1">Cell membrane</location>
        <topology evidence="1">Multi-pass membrane protein</topology>
    </subcellularLocation>
</comment>
<dbReference type="AlphaFoldDB" id="A0A2U2AIH7"/>
<feature type="transmembrane region" description="Helical" evidence="7">
    <location>
        <begin position="70"/>
        <end position="88"/>
    </location>
</feature>
<feature type="transmembrane region" description="Helical" evidence="7">
    <location>
        <begin position="469"/>
        <end position="494"/>
    </location>
</feature>
<dbReference type="Pfam" id="PF12805">
    <property type="entry name" value="FUSC-like"/>
    <property type="match status" value="1"/>
</dbReference>
<keyword evidence="4 7" id="KW-1133">Transmembrane helix</keyword>
<keyword evidence="2" id="KW-1003">Cell membrane</keyword>
<reference evidence="10 11" key="1">
    <citation type="journal article" date="2018" name="Genome Announc.">
        <title>Ignatzschineria cameli sp. nov., isolated from necrotic foot tissue of dromedaries (Camelus dromedarius) and associated maggots (Wohlfahrtia species) in Dubai.</title>
        <authorList>
            <person name="Tsang C.C."/>
            <person name="Tang J.Y."/>
            <person name="Fong J.Y."/>
            <person name="Kinne J."/>
            <person name="Lee H.H."/>
            <person name="Joseph M."/>
            <person name="Jose S."/>
            <person name="Schuster R.K."/>
            <person name="Tang Y."/>
            <person name="Sivakumar S."/>
            <person name="Chen J.H."/>
            <person name="Teng J.L."/>
            <person name="Lau S.K."/>
            <person name="Wernery U."/>
            <person name="Woo P.C."/>
        </authorList>
    </citation>
    <scope>NUCLEOTIDE SEQUENCE [LARGE SCALE GENOMIC DNA]</scope>
    <source>
        <strain evidence="10 11">KCTC 22643</strain>
    </source>
</reference>
<feature type="transmembrane region" description="Helical" evidence="7">
    <location>
        <begin position="94"/>
        <end position="111"/>
    </location>
</feature>
<dbReference type="NCBIfam" id="TIGR01667">
    <property type="entry name" value="YCCS_YHFK"/>
    <property type="match status" value="1"/>
</dbReference>
<feature type="domain" description="Integral membrane bound transporter" evidence="9">
    <location>
        <begin position="438"/>
        <end position="548"/>
    </location>
</feature>
<organism evidence="10 11">
    <name type="scientific">Ignatzschineria indica</name>
    <dbReference type="NCBI Taxonomy" id="472583"/>
    <lineage>
        <taxon>Bacteria</taxon>
        <taxon>Pseudomonadati</taxon>
        <taxon>Pseudomonadota</taxon>
        <taxon>Gammaproteobacteria</taxon>
        <taxon>Cardiobacteriales</taxon>
        <taxon>Ignatzschineriaceae</taxon>
        <taxon>Ignatzschineria</taxon>
    </lineage>
</organism>
<evidence type="ECO:0000256" key="1">
    <source>
        <dbReference type="ARBA" id="ARBA00004651"/>
    </source>
</evidence>
<proteinExistence type="inferred from homology"/>
<feature type="transmembrane region" description="Helical" evidence="7">
    <location>
        <begin position="45"/>
        <end position="63"/>
    </location>
</feature>
<sequence>MNRMLALTKIMAPFYNNYLLYSLKILIIMVGVVLIPMALTGDLQLAPILGAVAAALSDLDDHIKGRIKNIGLILLIFFLVATTVELFFPYPPLFLLLCTLGTSALIMLGALGERYATTAFGTLVLMVYAMLTLEPDRAWYIQPLTLLTGALWYHLISLLFHIIWPARPITESLGEAYRDLAHFLELKARFFDPDEGESIQKLKLKLSIAGKTLTTRLNSIKGALIRRLQNEQSNQPYSELLNYYLVAQAIYERASSIHVEYEILHKEFLYSDLLFRYQRVMMQQGNAAQKVAEALLHKKEYLYPQYLSRITSRLEETTLRLKKDHAASLEIIISIENILHNLKQINTLLLKMESGLTDSELFQREIKALLPTKKSSKIASLKDSLLNIYQTINAHLTKESEIFRHAVRMGFVMGVGYLIIWGINLANTHLLGNGPVTNRIYWIVLTAIFVCQPNVIVTKSRILKRLSGTFIGVLFTLLFLQFSPSTSLQVLIVIASSTLFFSLSALGYSFTTALITIMVLISFNLNDYAFIAPERLIDTIIGCAIAWFAARFILPDWRYHNIQHAYEKVAEKNSEYLREIQEQYHQERHDSLSYLSTRARANEADSELAALFASLSETKGKDEAALSELFHNLCLNNTFLGYLSALGAHRTTIENQQVLQLLDKTSNFIIQTLQQRQFDQPTYSQLKREIVEQQQNQDQTDLASSLLLQQLTLLLRTLPSYLKALFKV</sequence>
<dbReference type="NCBIfam" id="TIGR01666">
    <property type="entry name" value="YCCS"/>
    <property type="match status" value="1"/>
</dbReference>
<dbReference type="PANTHER" id="PTHR30509:SF8">
    <property type="entry name" value="INNER MEMBRANE PROTEIN YCCS"/>
    <property type="match status" value="1"/>
</dbReference>
<evidence type="ECO:0000256" key="4">
    <source>
        <dbReference type="ARBA" id="ARBA00022989"/>
    </source>
</evidence>
<dbReference type="Pfam" id="PF13515">
    <property type="entry name" value="FUSC_2"/>
    <property type="match status" value="1"/>
</dbReference>
<evidence type="ECO:0000256" key="3">
    <source>
        <dbReference type="ARBA" id="ARBA00022692"/>
    </source>
</evidence>
<comment type="similarity">
    <text evidence="6">Belongs to the YccS/YhfK family.</text>
</comment>
<dbReference type="InterPro" id="IPR049453">
    <property type="entry name" value="Memb_transporter_dom"/>
</dbReference>
<feature type="domain" description="Integral membrane protein YccS N-terminal" evidence="8">
    <location>
        <begin position="70"/>
        <end position="349"/>
    </location>
</feature>
<evidence type="ECO:0000259" key="8">
    <source>
        <dbReference type="Pfam" id="PF12805"/>
    </source>
</evidence>
<comment type="caution">
    <text evidence="10">The sequence shown here is derived from an EMBL/GenBank/DDBJ whole genome shotgun (WGS) entry which is preliminary data.</text>
</comment>
<feature type="transmembrane region" description="Helical" evidence="7">
    <location>
        <begin position="439"/>
        <end position="457"/>
    </location>
</feature>
<feature type="transmembrane region" description="Helical" evidence="7">
    <location>
        <begin position="21"/>
        <end position="39"/>
    </location>
</feature>
<dbReference type="RefSeq" id="WP_109236457.1">
    <property type="nucleotide sequence ID" value="NZ_BMXZ01000003.1"/>
</dbReference>
<dbReference type="InterPro" id="IPR010019">
    <property type="entry name" value="Integral_membrane_YccS"/>
</dbReference>
<evidence type="ECO:0000256" key="2">
    <source>
        <dbReference type="ARBA" id="ARBA00022475"/>
    </source>
</evidence>
<gene>
    <name evidence="10" type="primary">yccS</name>
    <name evidence="10" type="ORF">DC082_07475</name>
</gene>